<evidence type="ECO:0008006" key="3">
    <source>
        <dbReference type="Google" id="ProtNLM"/>
    </source>
</evidence>
<keyword evidence="1" id="KW-0614">Plasmid</keyword>
<protein>
    <recommendedName>
        <fullName evidence="3">Antitoxin VbhA domain-containing protein</fullName>
    </recommendedName>
</protein>
<dbReference type="EMBL" id="CP009113">
    <property type="protein sequence ID" value="ANS32663.1"/>
    <property type="molecule type" value="Genomic_DNA"/>
</dbReference>
<gene>
    <name evidence="1" type="ORF">R1CP_40415</name>
</gene>
<reference evidence="1 2" key="1">
    <citation type="submission" date="2014-07" db="EMBL/GenBank/DDBJ databases">
        <authorList>
            <person name="Zhang J.E."/>
            <person name="Yang H."/>
            <person name="Guo J."/>
            <person name="Deng Z."/>
            <person name="Luo H."/>
            <person name="Luo M."/>
            <person name="Zhao B."/>
        </authorList>
    </citation>
    <scope>NUCLEOTIDE SEQUENCE [LARGE SCALE GENOMIC DNA]</scope>
    <source>
        <strain evidence="1 2">1CP</strain>
        <plasmid evidence="2">Plasmid pr1cp2</plasmid>
    </source>
</reference>
<name>A0A1B1KJ87_RHOOP</name>
<sequence>MTERRSIPREPRRELTDTDIDIEVAGIKAALEMGGLDFTDDAERVAREVLTGETRGEDAFNRAHDAIRARHGLG</sequence>
<accession>A0A1B1KJ87</accession>
<dbReference type="Proteomes" id="UP000186108">
    <property type="component" value="Plasmid pR1CP2"/>
</dbReference>
<geneLocation type="plasmid" evidence="2">
    <name>pr1cp2</name>
</geneLocation>
<dbReference type="AlphaFoldDB" id="A0A1B1KJ87"/>
<evidence type="ECO:0000313" key="1">
    <source>
        <dbReference type="EMBL" id="ANS32663.1"/>
    </source>
</evidence>
<evidence type="ECO:0000313" key="2">
    <source>
        <dbReference type="Proteomes" id="UP000186108"/>
    </source>
</evidence>
<proteinExistence type="predicted"/>
<organism evidence="1 2">
    <name type="scientific">Rhodococcus opacus</name>
    <name type="common">Nocardia opaca</name>
    <dbReference type="NCBI Taxonomy" id="37919"/>
    <lineage>
        <taxon>Bacteria</taxon>
        <taxon>Bacillati</taxon>
        <taxon>Actinomycetota</taxon>
        <taxon>Actinomycetes</taxon>
        <taxon>Mycobacteriales</taxon>
        <taxon>Nocardiaceae</taxon>
        <taxon>Rhodococcus</taxon>
    </lineage>
</organism>
<dbReference type="RefSeq" id="WP_155773143.1">
    <property type="nucleotide sequence ID" value="NZ_CP009113.1"/>
</dbReference>